<accession>A0ABQ7AA19</accession>
<organism evidence="2 3">
    <name type="scientific">Brassica cretica</name>
    <name type="common">Mustard</name>
    <dbReference type="NCBI Taxonomy" id="69181"/>
    <lineage>
        <taxon>Eukaryota</taxon>
        <taxon>Viridiplantae</taxon>
        <taxon>Streptophyta</taxon>
        <taxon>Embryophyta</taxon>
        <taxon>Tracheophyta</taxon>
        <taxon>Spermatophyta</taxon>
        <taxon>Magnoliopsida</taxon>
        <taxon>eudicotyledons</taxon>
        <taxon>Gunneridae</taxon>
        <taxon>Pentapetalae</taxon>
        <taxon>rosids</taxon>
        <taxon>malvids</taxon>
        <taxon>Brassicales</taxon>
        <taxon>Brassicaceae</taxon>
        <taxon>Brassiceae</taxon>
        <taxon>Brassica</taxon>
    </lineage>
</organism>
<reference evidence="2 3" key="1">
    <citation type="journal article" date="2020" name="BMC Genomics">
        <title>Intraspecific diversification of the crop wild relative Brassica cretica Lam. using demographic model selection.</title>
        <authorList>
            <person name="Kioukis A."/>
            <person name="Michalopoulou V.A."/>
            <person name="Briers L."/>
            <person name="Pirintsos S."/>
            <person name="Studholme D.J."/>
            <person name="Pavlidis P."/>
            <person name="Sarris P.F."/>
        </authorList>
    </citation>
    <scope>NUCLEOTIDE SEQUENCE [LARGE SCALE GENOMIC DNA]</scope>
    <source>
        <strain evidence="3">cv. PFS-1207/04</strain>
    </source>
</reference>
<proteinExistence type="predicted"/>
<sequence>MGRTACTDERTDGLSDYFDLIFEFNHQEFSKATILKLSDDLSHIWSSSVCEKLHSDRADCPAHVLVLNAGRAAGYIEYGKKYAKRPSTSLLVFPCLTRSVQVYVLYALFLHISHQFSLTKNSIKLVFDCLVWLAPNNSLLLVGPVRHIRQQIENHLFVGHVSHIRRQSDTGTSKATPHPSCDPMIHQYSHRSSYQNRTGRVFRTSGVIVWYQSHSTGII</sequence>
<dbReference type="Proteomes" id="UP000266723">
    <property type="component" value="Unassembled WGS sequence"/>
</dbReference>
<dbReference type="EMBL" id="QGKV02002055">
    <property type="protein sequence ID" value="KAF3494547.1"/>
    <property type="molecule type" value="Genomic_DNA"/>
</dbReference>
<comment type="caution">
    <text evidence="2">The sequence shown here is derived from an EMBL/GenBank/DDBJ whole genome shotgun (WGS) entry which is preliminary data.</text>
</comment>
<evidence type="ECO:0000313" key="3">
    <source>
        <dbReference type="Proteomes" id="UP000266723"/>
    </source>
</evidence>
<keyword evidence="1" id="KW-0472">Membrane</keyword>
<evidence type="ECO:0000256" key="1">
    <source>
        <dbReference type="SAM" id="Phobius"/>
    </source>
</evidence>
<feature type="transmembrane region" description="Helical" evidence="1">
    <location>
        <begin position="90"/>
        <end position="112"/>
    </location>
</feature>
<keyword evidence="3" id="KW-1185">Reference proteome</keyword>
<protein>
    <submittedName>
        <fullName evidence="2">Uncharacterized protein</fullName>
    </submittedName>
</protein>
<evidence type="ECO:0000313" key="2">
    <source>
        <dbReference type="EMBL" id="KAF3494547.1"/>
    </source>
</evidence>
<keyword evidence="1" id="KW-0812">Transmembrane</keyword>
<name>A0ABQ7AA19_BRACR</name>
<gene>
    <name evidence="2" type="ORF">DY000_02053764</name>
</gene>
<keyword evidence="1" id="KW-1133">Transmembrane helix</keyword>